<dbReference type="GO" id="GO:0005737">
    <property type="term" value="C:cytoplasm"/>
    <property type="evidence" value="ECO:0007669"/>
    <property type="project" value="TreeGrafter"/>
</dbReference>
<dbReference type="InterPro" id="IPR032466">
    <property type="entry name" value="Metal_Hydrolase"/>
</dbReference>
<dbReference type="PANTHER" id="PTHR21240">
    <property type="entry name" value="2-AMINO-3-CARBOXYLMUCONATE-6-SEMIALDEHYDE DECARBOXYLASE"/>
    <property type="match status" value="1"/>
</dbReference>
<reference evidence="3 4" key="1">
    <citation type="submission" date="2019-07" db="EMBL/GenBank/DDBJ databases">
        <title>The Draft Genome Sequence of Rhizobium tropici SARCC-755 Associated with Superior Nodulation on Pigeonpea (Cajanus cajan (L.) Millsp.).</title>
        <authorList>
            <person name="Bopape F.L."/>
            <person name="Hassen A.I."/>
            <person name="Swanevelder Z.H."/>
            <person name="Gwata E.T."/>
        </authorList>
    </citation>
    <scope>NUCLEOTIDE SEQUENCE [LARGE SCALE GENOMIC DNA]</scope>
    <source>
        <strain evidence="3 4">SARCC-755</strain>
    </source>
</reference>
<evidence type="ECO:0000313" key="3">
    <source>
        <dbReference type="EMBL" id="KAA1176975.1"/>
    </source>
</evidence>
<dbReference type="Pfam" id="PF04909">
    <property type="entry name" value="Amidohydro_2"/>
    <property type="match status" value="1"/>
</dbReference>
<proteinExistence type="predicted"/>
<evidence type="ECO:0000256" key="1">
    <source>
        <dbReference type="ARBA" id="ARBA00023239"/>
    </source>
</evidence>
<dbReference type="Proteomes" id="UP000323608">
    <property type="component" value="Unassembled WGS sequence"/>
</dbReference>
<dbReference type="AlphaFoldDB" id="A0A5B0VS64"/>
<dbReference type="OrthoDB" id="149172at2"/>
<dbReference type="InterPro" id="IPR032465">
    <property type="entry name" value="ACMSD"/>
</dbReference>
<gene>
    <name evidence="3" type="ORF">FP026_25775</name>
</gene>
<dbReference type="Gene3D" id="3.20.20.140">
    <property type="entry name" value="Metal-dependent hydrolases"/>
    <property type="match status" value="1"/>
</dbReference>
<organism evidence="3 4">
    <name type="scientific">Rhizobium tropici</name>
    <dbReference type="NCBI Taxonomy" id="398"/>
    <lineage>
        <taxon>Bacteria</taxon>
        <taxon>Pseudomonadati</taxon>
        <taxon>Pseudomonadota</taxon>
        <taxon>Alphaproteobacteria</taxon>
        <taxon>Hyphomicrobiales</taxon>
        <taxon>Rhizobiaceae</taxon>
        <taxon>Rhizobium/Agrobacterium group</taxon>
        <taxon>Rhizobium</taxon>
    </lineage>
</organism>
<dbReference type="GO" id="GO:0016831">
    <property type="term" value="F:carboxy-lyase activity"/>
    <property type="evidence" value="ECO:0007669"/>
    <property type="project" value="InterPro"/>
</dbReference>
<sequence length="430" mass="48732">MIRRNQMNGSPSKDRIKVKVVDCDVHPVPESLEAFTEFYPEPYRSRYFTKHATEVPLSFFLYTPHPNLVSYGMQGPGGYATPPGKMGGSGSDPDYLAKQLCVDHSTDYCLFNPLFFRARHWDPQWDSAHCSAINNWLAKCWLEGKANAHGRFYGSIQVSAMDPEGAVREIEKWAGHPAFKQIYFLADSGIPFGHPSLEPVMRAASKHNFPIGTHLFRHAGLRSMTPVGFPSYHVEVLPEWIFTYIGHVSSMVFGGVFERYPNLKLVCIEGGAEWAGPMIWRMDRHWEQLGAEIPHLKRKPSEVIREHVRFATQPLCEPEGQGDLRRFLEWGLAENCIVFSSDYPHYDFDPATWVANQLPSSWRDRLMAQNAIETYGLPAERPRDYLDDMDAGDHRMRAGEKRQLALAQLANGQLGVAGAQFDRTAIESSD</sequence>
<comment type="caution">
    <text evidence="3">The sequence shown here is derived from an EMBL/GenBank/DDBJ whole genome shotgun (WGS) entry which is preliminary data.</text>
</comment>
<dbReference type="GO" id="GO:0019748">
    <property type="term" value="P:secondary metabolic process"/>
    <property type="evidence" value="ECO:0007669"/>
    <property type="project" value="TreeGrafter"/>
</dbReference>
<name>A0A5B0VS64_RHITR</name>
<dbReference type="InterPro" id="IPR006680">
    <property type="entry name" value="Amidohydro-rel"/>
</dbReference>
<keyword evidence="1" id="KW-0456">Lyase</keyword>
<protein>
    <submittedName>
        <fullName evidence="3">Amidohydrolase</fullName>
    </submittedName>
</protein>
<dbReference type="SUPFAM" id="SSF51556">
    <property type="entry name" value="Metallo-dependent hydrolases"/>
    <property type="match status" value="1"/>
</dbReference>
<dbReference type="EMBL" id="VNIP01000014">
    <property type="protein sequence ID" value="KAA1176975.1"/>
    <property type="molecule type" value="Genomic_DNA"/>
</dbReference>
<keyword evidence="3" id="KW-0378">Hydrolase</keyword>
<accession>A0A5B0VS64</accession>
<evidence type="ECO:0000259" key="2">
    <source>
        <dbReference type="Pfam" id="PF04909"/>
    </source>
</evidence>
<dbReference type="GO" id="GO:0016787">
    <property type="term" value="F:hydrolase activity"/>
    <property type="evidence" value="ECO:0007669"/>
    <property type="project" value="UniProtKB-KW"/>
</dbReference>
<feature type="domain" description="Amidohydrolase-related" evidence="2">
    <location>
        <begin position="21"/>
        <end position="377"/>
    </location>
</feature>
<dbReference type="PANTHER" id="PTHR21240:SF28">
    <property type="entry name" value="ISO-OROTATE DECARBOXYLASE (EUROFUNG)"/>
    <property type="match status" value="1"/>
</dbReference>
<evidence type="ECO:0000313" key="4">
    <source>
        <dbReference type="Proteomes" id="UP000323608"/>
    </source>
</evidence>